<protein>
    <submittedName>
        <fullName evidence="2">PH (Pleckstrin Homology) domain-containing protein</fullName>
    </submittedName>
</protein>
<dbReference type="InterPro" id="IPR019692">
    <property type="entry name" value="CFP-6_PH"/>
</dbReference>
<gene>
    <name evidence="2" type="ORF">EV385_2924</name>
</gene>
<sequence>MKPVLPVTKVLGAVAVCVLVLAFGRDDPVRWVLAGATAAGLCGWALSDLIAPARLAADADGVTVVTGFARRRRLEWAAIERVRVDRRQRLGLRSELLEVDAGDALYLFSEHQLGAPPDEVAQALAALRTGAAGQSSTAVR</sequence>
<feature type="domain" description="Low molecular weight protein antigen 6 PH" evidence="1">
    <location>
        <begin position="53"/>
        <end position="128"/>
    </location>
</feature>
<evidence type="ECO:0000313" key="2">
    <source>
        <dbReference type="EMBL" id="RZU51125.1"/>
    </source>
</evidence>
<evidence type="ECO:0000259" key="1">
    <source>
        <dbReference type="Pfam" id="PF10756"/>
    </source>
</evidence>
<accession>A0A4Q7ZLE5</accession>
<evidence type="ECO:0000313" key="3">
    <source>
        <dbReference type="Proteomes" id="UP000292564"/>
    </source>
</evidence>
<proteinExistence type="predicted"/>
<dbReference type="EMBL" id="SHKY01000001">
    <property type="protein sequence ID" value="RZU51125.1"/>
    <property type="molecule type" value="Genomic_DNA"/>
</dbReference>
<organism evidence="2 3">
    <name type="scientific">Krasilnikovia cinnamomea</name>
    <dbReference type="NCBI Taxonomy" id="349313"/>
    <lineage>
        <taxon>Bacteria</taxon>
        <taxon>Bacillati</taxon>
        <taxon>Actinomycetota</taxon>
        <taxon>Actinomycetes</taxon>
        <taxon>Micromonosporales</taxon>
        <taxon>Micromonosporaceae</taxon>
        <taxon>Krasilnikovia</taxon>
    </lineage>
</organism>
<dbReference type="AlphaFoldDB" id="A0A4Q7ZLE5"/>
<comment type="caution">
    <text evidence="2">The sequence shown here is derived from an EMBL/GenBank/DDBJ whole genome shotgun (WGS) entry which is preliminary data.</text>
</comment>
<name>A0A4Q7ZLE5_9ACTN</name>
<dbReference type="Pfam" id="PF10756">
    <property type="entry name" value="bPH_6"/>
    <property type="match status" value="1"/>
</dbReference>
<keyword evidence="3" id="KW-1185">Reference proteome</keyword>
<dbReference type="Proteomes" id="UP000292564">
    <property type="component" value="Unassembled WGS sequence"/>
</dbReference>
<reference evidence="2 3" key="1">
    <citation type="submission" date="2019-02" db="EMBL/GenBank/DDBJ databases">
        <title>Sequencing the genomes of 1000 actinobacteria strains.</title>
        <authorList>
            <person name="Klenk H.-P."/>
        </authorList>
    </citation>
    <scope>NUCLEOTIDE SEQUENCE [LARGE SCALE GENOMIC DNA]</scope>
    <source>
        <strain evidence="2 3">DSM 45162</strain>
    </source>
</reference>